<protein>
    <submittedName>
        <fullName evidence="3">GNAT family N-acetyltransferase</fullName>
        <ecNumber evidence="3">2.3.1.-</ecNumber>
    </submittedName>
</protein>
<comment type="caution">
    <text evidence="3">The sequence shown here is derived from an EMBL/GenBank/DDBJ whole genome shotgun (WGS) entry which is preliminary data.</text>
</comment>
<keyword evidence="3" id="KW-0012">Acyltransferase</keyword>
<keyword evidence="3" id="KW-0808">Transferase</keyword>
<evidence type="ECO:0000313" key="4">
    <source>
        <dbReference type="Proteomes" id="UP001596407"/>
    </source>
</evidence>
<dbReference type="EMBL" id="JBHSZH010000003">
    <property type="protein sequence ID" value="MFC7079299.1"/>
    <property type="molecule type" value="Genomic_DNA"/>
</dbReference>
<dbReference type="InterPro" id="IPR016181">
    <property type="entry name" value="Acyl_CoA_acyltransferase"/>
</dbReference>
<dbReference type="AlphaFoldDB" id="A0ABD5WJD3"/>
<dbReference type="SUPFAM" id="SSF55729">
    <property type="entry name" value="Acyl-CoA N-acyltransferases (Nat)"/>
    <property type="match status" value="1"/>
</dbReference>
<gene>
    <name evidence="3" type="ORF">ACFQJ6_03180</name>
</gene>
<feature type="compositionally biased region" description="Basic and acidic residues" evidence="1">
    <location>
        <begin position="1"/>
        <end position="11"/>
    </location>
</feature>
<dbReference type="InterPro" id="IPR019432">
    <property type="entry name" value="Acyltransferase_MbtK/IucB-like"/>
</dbReference>
<dbReference type="PANTHER" id="PTHR31438:SF1">
    <property type="entry name" value="LYSINE N-ACYLTRANSFERASE C17G9.06C-RELATED"/>
    <property type="match status" value="1"/>
</dbReference>
<dbReference type="Gene3D" id="3.40.630.30">
    <property type="match status" value="1"/>
</dbReference>
<sequence>MTSTDETHDPRDDSDDATLPTLGPDATIRSNYIFQRYDRTIDRTISFRPATMERDLGRLHTWLGYDHVTEFWELDLSLPAFRDHLAEKLAEDHLTPCIGYIDHVPMSYWEFYWPSEYELDAYYDADPTDRAAHLLIGPPEYVGNGYAEALIRAMGIMLFSHPETDRVVGEPDAGHDVVIHILEQCGFEAREEFYFEEADKDALLMVCERDDFEKALLADSPATVAHGSTDG</sequence>
<dbReference type="Proteomes" id="UP001596407">
    <property type="component" value="Unassembled WGS sequence"/>
</dbReference>
<feature type="region of interest" description="Disordered" evidence="1">
    <location>
        <begin position="1"/>
        <end position="23"/>
    </location>
</feature>
<evidence type="ECO:0000313" key="3">
    <source>
        <dbReference type="EMBL" id="MFC7079299.1"/>
    </source>
</evidence>
<organism evidence="3 4">
    <name type="scientific">Halorussus caseinilyticus</name>
    <dbReference type="NCBI Taxonomy" id="3034025"/>
    <lineage>
        <taxon>Archaea</taxon>
        <taxon>Methanobacteriati</taxon>
        <taxon>Methanobacteriota</taxon>
        <taxon>Stenosarchaea group</taxon>
        <taxon>Halobacteria</taxon>
        <taxon>Halobacteriales</taxon>
        <taxon>Haladaptataceae</taxon>
        <taxon>Halorussus</taxon>
    </lineage>
</organism>
<dbReference type="RefSeq" id="WP_276282692.1">
    <property type="nucleotide sequence ID" value="NZ_CP119811.1"/>
</dbReference>
<dbReference type="PANTHER" id="PTHR31438">
    <property type="entry name" value="LYSINE N-ACYLTRANSFERASE C17G9.06C-RELATED"/>
    <property type="match status" value="1"/>
</dbReference>
<dbReference type="EC" id="2.3.1.-" evidence="3"/>
<evidence type="ECO:0000259" key="2">
    <source>
        <dbReference type="SMART" id="SM01006"/>
    </source>
</evidence>
<feature type="domain" description="Acyltransferase MbtK/IucB-like conserved" evidence="2">
    <location>
        <begin position="48"/>
        <end position="95"/>
    </location>
</feature>
<evidence type="ECO:0000256" key="1">
    <source>
        <dbReference type="SAM" id="MobiDB-lite"/>
    </source>
</evidence>
<dbReference type="SMART" id="SM01006">
    <property type="entry name" value="AlcB"/>
    <property type="match status" value="1"/>
</dbReference>
<dbReference type="GO" id="GO:0016746">
    <property type="term" value="F:acyltransferase activity"/>
    <property type="evidence" value="ECO:0007669"/>
    <property type="project" value="UniProtKB-KW"/>
</dbReference>
<dbReference type="Pfam" id="PF13523">
    <property type="entry name" value="Acetyltransf_8"/>
    <property type="match status" value="1"/>
</dbReference>
<keyword evidence="4" id="KW-1185">Reference proteome</keyword>
<accession>A0ABD5WJD3</accession>
<reference evidence="3 4" key="1">
    <citation type="journal article" date="2019" name="Int. J. Syst. Evol. Microbiol.">
        <title>The Global Catalogue of Microorganisms (GCM) 10K type strain sequencing project: providing services to taxonomists for standard genome sequencing and annotation.</title>
        <authorList>
            <consortium name="The Broad Institute Genomics Platform"/>
            <consortium name="The Broad Institute Genome Sequencing Center for Infectious Disease"/>
            <person name="Wu L."/>
            <person name="Ma J."/>
        </authorList>
    </citation>
    <scope>NUCLEOTIDE SEQUENCE [LARGE SCALE GENOMIC DNA]</scope>
    <source>
        <strain evidence="3 4">DT72</strain>
    </source>
</reference>
<name>A0ABD5WJD3_9EURY</name>
<dbReference type="GeneID" id="79305618"/>
<proteinExistence type="predicted"/>